<evidence type="ECO:0000313" key="2">
    <source>
        <dbReference type="EMBL" id="EUC30533.1"/>
    </source>
</evidence>
<evidence type="ECO:0000256" key="1">
    <source>
        <dbReference type="SAM" id="MobiDB-lite"/>
    </source>
</evidence>
<dbReference type="EMBL" id="KI964697">
    <property type="protein sequence ID" value="EUC30533.1"/>
    <property type="molecule type" value="Genomic_DNA"/>
</dbReference>
<dbReference type="HOGENOM" id="CLU_537450_0_0_1"/>
<dbReference type="OrthoDB" id="73875at2759"/>
<feature type="compositionally biased region" description="Polar residues" evidence="1">
    <location>
        <begin position="281"/>
        <end position="291"/>
    </location>
</feature>
<dbReference type="KEGG" id="bze:COCCADRAFT_28596"/>
<feature type="region of interest" description="Disordered" evidence="1">
    <location>
        <begin position="258"/>
        <end position="291"/>
    </location>
</feature>
<dbReference type="GeneID" id="19146430"/>
<dbReference type="Proteomes" id="UP000053841">
    <property type="component" value="Unassembled WGS sequence"/>
</dbReference>
<organism evidence="2 3">
    <name type="scientific">Cochliobolus carbonum (strain 26-R-13)</name>
    <name type="common">Maize leaf spot fungus</name>
    <name type="synonym">Bipolaris zeicola</name>
    <dbReference type="NCBI Taxonomy" id="930089"/>
    <lineage>
        <taxon>Eukaryota</taxon>
        <taxon>Fungi</taxon>
        <taxon>Dikarya</taxon>
        <taxon>Ascomycota</taxon>
        <taxon>Pezizomycotina</taxon>
        <taxon>Dothideomycetes</taxon>
        <taxon>Pleosporomycetidae</taxon>
        <taxon>Pleosporales</taxon>
        <taxon>Pleosporineae</taxon>
        <taxon>Pleosporaceae</taxon>
        <taxon>Bipolaris</taxon>
    </lineage>
</organism>
<gene>
    <name evidence="2" type="ORF">COCCADRAFT_28596</name>
</gene>
<dbReference type="eggNOG" id="KOG2806">
    <property type="taxonomic scope" value="Eukaryota"/>
</dbReference>
<dbReference type="AlphaFoldDB" id="W6XXQ0"/>
<evidence type="ECO:0000313" key="3">
    <source>
        <dbReference type="Proteomes" id="UP000053841"/>
    </source>
</evidence>
<dbReference type="RefSeq" id="XP_007715161.1">
    <property type="nucleotide sequence ID" value="XM_007716971.1"/>
</dbReference>
<sequence>MPSNCGPGKYAVVKTLKLSKDQGLPHHLVKRGMTVVDPIYDLTFDYQFKRVPRDLGNTQMRIDFSNEPEYWNNTLNKTASSKRRKRSLEEVGGNHKRWLEEKWRDGAHFGGFPKKNPQATLINLSDSFLYFRTKGDVNTKFVINAAVTAMFNTSDIIIFSTNKFRAAFVVPSIITISLNFKLFGRLKANGYITFYVDLKVNSESSFCYGVDARVDLYVTIDAPSEFSWALPNSPFPIVPIDDVQLYPTGGEPACIDLSKKRDSEHDSSNMQTAHASRRRSSITQGKSRNTTSELAKRAKGLLTSVIFLHVCCVAMMMVRVSKSVLTPVGLILTAREQVVLLILLTSATFSSVKFLGTKLNRIIWKSATQNMSVGGGQFLPCGTYKSCGAASKQSSVNKWFGFRSNTGPYPVTVKKLTSAQTDTSQYVTGHIYEVQMLPIFFEWFINGPLPGSYTSPLRAWMDNVLIGMNPAVVAPHAANGWVEQSLFFKMTHGLGGRPQPWWSRTGR</sequence>
<proteinExistence type="predicted"/>
<protein>
    <submittedName>
        <fullName evidence="2">Uncharacterized protein</fullName>
    </submittedName>
</protein>
<name>W6XXQ0_COCC2</name>
<keyword evidence="3" id="KW-1185">Reference proteome</keyword>
<reference evidence="2 3" key="1">
    <citation type="journal article" date="2013" name="PLoS Genet.">
        <title>Comparative genome structure, secondary metabolite, and effector coding capacity across Cochliobolus pathogens.</title>
        <authorList>
            <person name="Condon B.J."/>
            <person name="Leng Y."/>
            <person name="Wu D."/>
            <person name="Bushley K.E."/>
            <person name="Ohm R.A."/>
            <person name="Otillar R."/>
            <person name="Martin J."/>
            <person name="Schackwitz W."/>
            <person name="Grimwood J."/>
            <person name="MohdZainudin N."/>
            <person name="Xue C."/>
            <person name="Wang R."/>
            <person name="Manning V.A."/>
            <person name="Dhillon B."/>
            <person name="Tu Z.J."/>
            <person name="Steffenson B.J."/>
            <person name="Salamov A."/>
            <person name="Sun H."/>
            <person name="Lowry S."/>
            <person name="LaButti K."/>
            <person name="Han J."/>
            <person name="Copeland A."/>
            <person name="Lindquist E."/>
            <person name="Barry K."/>
            <person name="Schmutz J."/>
            <person name="Baker S.E."/>
            <person name="Ciuffetti L.M."/>
            <person name="Grigoriev I.V."/>
            <person name="Zhong S."/>
            <person name="Turgeon B.G."/>
        </authorList>
    </citation>
    <scope>NUCLEOTIDE SEQUENCE [LARGE SCALE GENOMIC DNA]</scope>
    <source>
        <strain evidence="2 3">26-R-13</strain>
    </source>
</reference>
<dbReference type="STRING" id="930089.W6XXQ0"/>
<feature type="compositionally biased region" description="Basic and acidic residues" evidence="1">
    <location>
        <begin position="258"/>
        <end position="267"/>
    </location>
</feature>
<accession>W6XXQ0</accession>